<evidence type="ECO:0000256" key="1">
    <source>
        <dbReference type="ARBA" id="ARBA00004141"/>
    </source>
</evidence>
<dbReference type="GO" id="GO:0016020">
    <property type="term" value="C:membrane"/>
    <property type="evidence" value="ECO:0007669"/>
    <property type="project" value="UniProtKB-SubCell"/>
</dbReference>
<dbReference type="PANTHER" id="PTHR20952">
    <property type="entry name" value="ADP-RIBOSYLATION-LIKE FACTOR 6-INTERACTING PROTEIN"/>
    <property type="match status" value="1"/>
</dbReference>
<feature type="transmembrane region" description="Helical" evidence="5">
    <location>
        <begin position="135"/>
        <end position="152"/>
    </location>
</feature>
<dbReference type="OrthoDB" id="6416122at2759"/>
<name>A0A9P0HHG7_NEZVI</name>
<keyword evidence="4 5" id="KW-0472">Membrane</keyword>
<dbReference type="InterPro" id="IPR052114">
    <property type="entry name" value="ER_autophagy_membrane_reg"/>
</dbReference>
<proteinExistence type="predicted"/>
<dbReference type="EMBL" id="OV725081">
    <property type="protein sequence ID" value="CAH1402194.1"/>
    <property type="molecule type" value="Genomic_DNA"/>
</dbReference>
<evidence type="ECO:0000256" key="2">
    <source>
        <dbReference type="ARBA" id="ARBA00022692"/>
    </source>
</evidence>
<sequence length="208" mass="23691">MIDGNPGFAIEREIHLKKVKRALDNWREVALLVNSLLLWKKKFYPWLIVSVSSFIFVEIAYYNPSFLTSVGLILMTATLIDYAGPSVTAMIWKHEDWSGAKEREFEDMCRAVAGFIVQLKQIWISAMEIKVSRPYLYFAITITTSFTLAVIGNSVNNIFILFILTTAILLLPGMIHFGILQRYYAAALCYLANLLRSFNSSTCKTKVQ</sequence>
<dbReference type="Proteomes" id="UP001152798">
    <property type="component" value="Chromosome 5"/>
</dbReference>
<feature type="transmembrane region" description="Helical" evidence="5">
    <location>
        <begin position="68"/>
        <end position="92"/>
    </location>
</feature>
<organism evidence="7 8">
    <name type="scientific">Nezara viridula</name>
    <name type="common">Southern green stink bug</name>
    <name type="synonym">Cimex viridulus</name>
    <dbReference type="NCBI Taxonomy" id="85310"/>
    <lineage>
        <taxon>Eukaryota</taxon>
        <taxon>Metazoa</taxon>
        <taxon>Ecdysozoa</taxon>
        <taxon>Arthropoda</taxon>
        <taxon>Hexapoda</taxon>
        <taxon>Insecta</taxon>
        <taxon>Pterygota</taxon>
        <taxon>Neoptera</taxon>
        <taxon>Paraneoptera</taxon>
        <taxon>Hemiptera</taxon>
        <taxon>Heteroptera</taxon>
        <taxon>Panheteroptera</taxon>
        <taxon>Pentatomomorpha</taxon>
        <taxon>Pentatomoidea</taxon>
        <taxon>Pentatomidae</taxon>
        <taxon>Pentatominae</taxon>
        <taxon>Nezara</taxon>
    </lineage>
</organism>
<dbReference type="PANTHER" id="PTHR20952:SF0">
    <property type="entry name" value="ADP-RIBOSYLATION FACTOR-LIKE PROTEIN 6-INTERACTING PROTEIN 1"/>
    <property type="match status" value="1"/>
</dbReference>
<evidence type="ECO:0000313" key="8">
    <source>
        <dbReference type="Proteomes" id="UP001152798"/>
    </source>
</evidence>
<evidence type="ECO:0000313" key="7">
    <source>
        <dbReference type="EMBL" id="CAH1402194.1"/>
    </source>
</evidence>
<evidence type="ECO:0000256" key="4">
    <source>
        <dbReference type="ARBA" id="ARBA00023136"/>
    </source>
</evidence>
<dbReference type="AlphaFoldDB" id="A0A9P0HHG7"/>
<feature type="transmembrane region" description="Helical" evidence="5">
    <location>
        <begin position="43"/>
        <end position="62"/>
    </location>
</feature>
<feature type="transmembrane region" description="Helical" evidence="5">
    <location>
        <begin position="158"/>
        <end position="180"/>
    </location>
</feature>
<dbReference type="Pfam" id="PF24456">
    <property type="entry name" value="RHD_RETREG1-3"/>
    <property type="match status" value="1"/>
</dbReference>
<protein>
    <recommendedName>
        <fullName evidence="6">RETREG1-3/ARL6IP-like N-terminal reticulon-homology domain-containing protein</fullName>
    </recommendedName>
</protein>
<dbReference type="InterPro" id="IPR057282">
    <property type="entry name" value="RETREG1-3-like_RHD"/>
</dbReference>
<keyword evidence="8" id="KW-1185">Reference proteome</keyword>
<evidence type="ECO:0000259" key="6">
    <source>
        <dbReference type="Pfam" id="PF24456"/>
    </source>
</evidence>
<accession>A0A9P0HHG7</accession>
<keyword evidence="2 5" id="KW-0812">Transmembrane</keyword>
<evidence type="ECO:0000256" key="3">
    <source>
        <dbReference type="ARBA" id="ARBA00022989"/>
    </source>
</evidence>
<reference evidence="7" key="1">
    <citation type="submission" date="2022-01" db="EMBL/GenBank/DDBJ databases">
        <authorList>
            <person name="King R."/>
        </authorList>
    </citation>
    <scope>NUCLEOTIDE SEQUENCE</scope>
</reference>
<comment type="subcellular location">
    <subcellularLocation>
        <location evidence="1">Membrane</location>
        <topology evidence="1">Multi-pass membrane protein</topology>
    </subcellularLocation>
</comment>
<dbReference type="GO" id="GO:0005783">
    <property type="term" value="C:endoplasmic reticulum"/>
    <property type="evidence" value="ECO:0007669"/>
    <property type="project" value="UniProtKB-ARBA"/>
</dbReference>
<feature type="domain" description="RETREG1-3/ARL6IP-like N-terminal reticulon-homology" evidence="6">
    <location>
        <begin position="28"/>
        <end position="186"/>
    </location>
</feature>
<keyword evidence="3 5" id="KW-1133">Transmembrane helix</keyword>
<evidence type="ECO:0000256" key="5">
    <source>
        <dbReference type="SAM" id="Phobius"/>
    </source>
</evidence>
<gene>
    <name evidence="7" type="ORF">NEZAVI_LOCUS11065</name>
</gene>